<dbReference type="PANTHER" id="PTHR12145">
    <property type="entry name" value="MANNAN ENDO-1,6-ALPHA-MANNOSIDASE DCW1"/>
    <property type="match status" value="1"/>
</dbReference>
<keyword evidence="5" id="KW-0732">Signal</keyword>
<evidence type="ECO:0000256" key="4">
    <source>
        <dbReference type="ARBA" id="ARBA00012350"/>
    </source>
</evidence>
<evidence type="ECO:0000256" key="9">
    <source>
        <dbReference type="ARBA" id="ARBA00023295"/>
    </source>
</evidence>
<keyword evidence="9 10" id="KW-0326">Glycosidase</keyword>
<evidence type="ECO:0000256" key="1">
    <source>
        <dbReference type="ARBA" id="ARBA00001452"/>
    </source>
</evidence>
<dbReference type="GO" id="GO:0012505">
    <property type="term" value="C:endomembrane system"/>
    <property type="evidence" value="ECO:0007669"/>
    <property type="project" value="UniProtKB-SubCell"/>
</dbReference>
<evidence type="ECO:0000256" key="8">
    <source>
        <dbReference type="ARBA" id="ARBA00023180"/>
    </source>
</evidence>
<dbReference type="GO" id="GO:0008496">
    <property type="term" value="F:mannan endo-1,6-alpha-mannosidase activity"/>
    <property type="evidence" value="ECO:0007669"/>
    <property type="project" value="UniProtKB-UniRule"/>
</dbReference>
<dbReference type="AlphaFoldDB" id="A0A4P7NPP4"/>
<dbReference type="GO" id="GO:0016052">
    <property type="term" value="P:carbohydrate catabolic process"/>
    <property type="evidence" value="ECO:0007669"/>
    <property type="project" value="InterPro"/>
</dbReference>
<evidence type="ECO:0000256" key="6">
    <source>
        <dbReference type="ARBA" id="ARBA00022801"/>
    </source>
</evidence>
<protein>
    <recommendedName>
        <fullName evidence="4 10">Mannan endo-1,6-alpha-mannosidase</fullName>
        <ecNumber evidence="4 10">3.2.1.101</ecNumber>
    </recommendedName>
</protein>
<keyword evidence="7" id="KW-0472">Membrane</keyword>
<evidence type="ECO:0000256" key="3">
    <source>
        <dbReference type="ARBA" id="ARBA00009699"/>
    </source>
</evidence>
<dbReference type="SUPFAM" id="SSF48208">
    <property type="entry name" value="Six-hairpin glycosidases"/>
    <property type="match status" value="1"/>
</dbReference>
<dbReference type="Proteomes" id="UP000294847">
    <property type="component" value="Chromosome 6"/>
</dbReference>
<comment type="catalytic activity">
    <reaction evidence="1 10">
        <text>Random hydrolysis of (1-&gt;6)-alpha-D-mannosidic linkages in unbranched (1-&gt;6)-mannans.</text>
        <dbReference type="EC" id="3.2.1.101"/>
    </reaction>
</comment>
<keyword evidence="8" id="KW-0325">Glycoprotein</keyword>
<dbReference type="GO" id="GO:0009272">
    <property type="term" value="P:fungal-type cell wall biogenesis"/>
    <property type="evidence" value="ECO:0007669"/>
    <property type="project" value="TreeGrafter"/>
</dbReference>
<dbReference type="Gene3D" id="1.50.10.20">
    <property type="match status" value="1"/>
</dbReference>
<dbReference type="EC" id="3.2.1.101" evidence="4 10"/>
<dbReference type="InterPro" id="IPR014480">
    <property type="entry name" value="Mannan-1_6-alpha_mannosidase"/>
</dbReference>
<evidence type="ECO:0000256" key="5">
    <source>
        <dbReference type="ARBA" id="ARBA00022729"/>
    </source>
</evidence>
<sequence length="495" mass="54769">MFGDSFKSRTVAALLLAATSIQTVAGQANYKIDTAENIKKASADLAASVIKRYEDGQKVPGVEPGILPGPPTENKGPYYWWQAGAMWAAFIDYWHLTGDTKYNELVTKSIIRQCGEDKDFEPFAHRASLGNDDQAFWGMTVLTAIERNFPDSPNSKDPGWLALAQAVFTRQSMPERHDKKWCGGGMRWQVPVTNLGYDYKNTIANGAYFNMGARLTRYTGNETYAERAEEIYDWLKDTVKYIDPENWKVYDGGHTGEKRKADEPIHNCTDVNKQQFSYNVAILAQGAATMWNYTMSKDPNSPKVAKWREATEKLVESCLNDFFSKGAAYEIACEEGRTCSVDMFTFKGFIHRWLPVVTQLAPFTRETLLPALRKSAEKAIATCKGGQTGKDCGFYWVEGVYVDPATHSPLPTNGTPEQLNTLSAVMSLMHDVSAVPGPVTASDGGESRGDPKAGLRHTPMTRYKDITGADRAGAGILTTLVIGSALGTFGWMNWD</sequence>
<comment type="subcellular location">
    <subcellularLocation>
        <location evidence="2">Endomembrane system</location>
    </subcellularLocation>
</comment>
<evidence type="ECO:0000313" key="11">
    <source>
        <dbReference type="EMBL" id="QBZ63706.1"/>
    </source>
</evidence>
<dbReference type="EMBL" id="CP034209">
    <property type="protein sequence ID" value="QBZ63706.1"/>
    <property type="molecule type" value="Genomic_DNA"/>
</dbReference>
<reference evidence="11 12" key="1">
    <citation type="journal article" date="2019" name="Mol. Biol. Evol.">
        <title>Blast fungal genomes show frequent chromosomal changes, gene gains and losses, and effector gene turnover.</title>
        <authorList>
            <person name="Gomez Luciano L.B."/>
            <person name="Jason Tsai I."/>
            <person name="Chuma I."/>
            <person name="Tosa Y."/>
            <person name="Chen Y.H."/>
            <person name="Li J.Y."/>
            <person name="Li M.Y."/>
            <person name="Jade Lu M.Y."/>
            <person name="Nakayashiki H."/>
            <person name="Li W.H."/>
        </authorList>
    </citation>
    <scope>NUCLEOTIDE SEQUENCE [LARGE SCALE GENOMIC DNA]</scope>
    <source>
        <strain evidence="11">MZ5-1-6</strain>
    </source>
</reference>
<evidence type="ECO:0000256" key="2">
    <source>
        <dbReference type="ARBA" id="ARBA00004308"/>
    </source>
</evidence>
<dbReference type="InterPro" id="IPR005198">
    <property type="entry name" value="Glyco_hydro_76"/>
</dbReference>
<name>A0A4P7NPP4_PYROR</name>
<dbReference type="FunFam" id="1.50.10.20:FF:000006">
    <property type="entry name" value="Mannan endo-1,6-alpha-mannosidase"/>
    <property type="match status" value="1"/>
</dbReference>
<evidence type="ECO:0000256" key="7">
    <source>
        <dbReference type="ARBA" id="ARBA00023136"/>
    </source>
</evidence>
<accession>A0A4P7NPP4</accession>
<evidence type="ECO:0000313" key="12">
    <source>
        <dbReference type="Proteomes" id="UP000294847"/>
    </source>
</evidence>
<dbReference type="PANTHER" id="PTHR12145:SF36">
    <property type="entry name" value="MANNAN ENDO-1,6-ALPHA-MANNOSIDASE DCW1"/>
    <property type="match status" value="1"/>
</dbReference>
<dbReference type="Pfam" id="PF03663">
    <property type="entry name" value="Glyco_hydro_76"/>
    <property type="match status" value="1"/>
</dbReference>
<proteinExistence type="inferred from homology"/>
<dbReference type="VEuPathDB" id="FungiDB:M_BR32_EuGene_00089751"/>
<dbReference type="InterPro" id="IPR008928">
    <property type="entry name" value="6-hairpin_glycosidase_sf"/>
</dbReference>
<evidence type="ECO:0000256" key="10">
    <source>
        <dbReference type="PIRNR" id="PIRNR016302"/>
    </source>
</evidence>
<gene>
    <name evidence="11" type="ORF">PoMZ_05393</name>
</gene>
<organism evidence="11 12">
    <name type="scientific">Pyricularia oryzae</name>
    <name type="common">Rice blast fungus</name>
    <name type="synonym">Magnaporthe oryzae</name>
    <dbReference type="NCBI Taxonomy" id="318829"/>
    <lineage>
        <taxon>Eukaryota</taxon>
        <taxon>Fungi</taxon>
        <taxon>Dikarya</taxon>
        <taxon>Ascomycota</taxon>
        <taxon>Pezizomycotina</taxon>
        <taxon>Sordariomycetes</taxon>
        <taxon>Sordariomycetidae</taxon>
        <taxon>Magnaporthales</taxon>
        <taxon>Pyriculariaceae</taxon>
        <taxon>Pyricularia</taxon>
    </lineage>
</organism>
<comment type="similarity">
    <text evidence="3 10">Belongs to the glycosyl hydrolase 76 family.</text>
</comment>
<keyword evidence="6 10" id="KW-0378">Hydrolase</keyword>
<dbReference type="PIRSF" id="PIRSF016302">
    <property type="entry name" value="Man_a_manosd"/>
    <property type="match status" value="1"/>
</dbReference>